<dbReference type="EC" id="2.3.1.51" evidence="4"/>
<keyword evidence="6" id="KW-0812">Transmembrane</keyword>
<dbReference type="OrthoDB" id="202234at2759"/>
<evidence type="ECO:0000313" key="9">
    <source>
        <dbReference type="Proteomes" id="UP000800041"/>
    </source>
</evidence>
<sequence>MPPFSSLLLYFLGLYFANTLLLYALAWVTYPPKPARSSGKTTVKFNGDVNSITDAFPEISTTYRKRLDISLRCGFCARLLASWAAFFTCAAYGVLAAFVLRVTGFGGLSQWTVARSFKYSMGLFAGVWFDVVEGQEYLDNTRPAVIIGNHQTELDVLMLGAIFPKYTSVTAKSSLRFVPLLGQFMMLSKTVFINRSDRKNALAAFDSAAKTMRNQKQNVYIFPEGTRSYSNSPELLPFKKGAFHLAVQAQVPIIPVVVANYADILNLKTKVFRAGHIPVKVLKPVSTEGLETKDVEELCRRIRQDMLETLVELTEEHRGRGKGKAQYAAREVKAMDDGSKGVKKEL</sequence>
<keyword evidence="2 4" id="KW-0808">Transferase</keyword>
<dbReference type="SMART" id="SM00563">
    <property type="entry name" value="PlsC"/>
    <property type="match status" value="1"/>
</dbReference>
<gene>
    <name evidence="8" type="ORF">K402DRAFT_351130</name>
</gene>
<accession>A0A6G1H6Y9</accession>
<keyword evidence="6" id="KW-0472">Membrane</keyword>
<dbReference type="Proteomes" id="UP000800041">
    <property type="component" value="Unassembled WGS sequence"/>
</dbReference>
<keyword evidence="4" id="KW-0444">Lipid biosynthesis</keyword>
<evidence type="ECO:0000256" key="5">
    <source>
        <dbReference type="SAM" id="MobiDB-lite"/>
    </source>
</evidence>
<dbReference type="PANTHER" id="PTHR10434:SF11">
    <property type="entry name" value="1-ACYL-SN-GLYCEROL-3-PHOSPHATE ACYLTRANSFERASE"/>
    <property type="match status" value="1"/>
</dbReference>
<evidence type="ECO:0000313" key="8">
    <source>
        <dbReference type="EMBL" id="KAF1988728.1"/>
    </source>
</evidence>
<proteinExistence type="inferred from homology"/>
<dbReference type="InterPro" id="IPR002123">
    <property type="entry name" value="Plipid/glycerol_acylTrfase"/>
</dbReference>
<comment type="catalytic activity">
    <reaction evidence="4">
        <text>a 1-acyl-sn-glycero-3-phosphate + an acyl-CoA = a 1,2-diacyl-sn-glycero-3-phosphate + CoA</text>
        <dbReference type="Rhea" id="RHEA:19709"/>
        <dbReference type="ChEBI" id="CHEBI:57287"/>
        <dbReference type="ChEBI" id="CHEBI:57970"/>
        <dbReference type="ChEBI" id="CHEBI:58342"/>
        <dbReference type="ChEBI" id="CHEBI:58608"/>
        <dbReference type="EC" id="2.3.1.51"/>
    </reaction>
</comment>
<evidence type="ECO:0000256" key="4">
    <source>
        <dbReference type="RuleBase" id="RU361267"/>
    </source>
</evidence>
<keyword evidence="9" id="KW-1185">Reference proteome</keyword>
<feature type="compositionally biased region" description="Basic and acidic residues" evidence="5">
    <location>
        <begin position="330"/>
        <end position="346"/>
    </location>
</feature>
<evidence type="ECO:0000256" key="3">
    <source>
        <dbReference type="ARBA" id="ARBA00023315"/>
    </source>
</evidence>
<feature type="region of interest" description="Disordered" evidence="5">
    <location>
        <begin position="321"/>
        <end position="346"/>
    </location>
</feature>
<keyword evidence="3 4" id="KW-0012">Acyltransferase</keyword>
<dbReference type="Pfam" id="PF01553">
    <property type="entry name" value="Acyltransferase"/>
    <property type="match status" value="1"/>
</dbReference>
<keyword evidence="6" id="KW-1133">Transmembrane helix</keyword>
<evidence type="ECO:0000256" key="1">
    <source>
        <dbReference type="ARBA" id="ARBA00008655"/>
    </source>
</evidence>
<dbReference type="InterPro" id="IPR004552">
    <property type="entry name" value="AGP_acyltrans"/>
</dbReference>
<dbReference type="AlphaFoldDB" id="A0A6G1H6Y9"/>
<dbReference type="GO" id="GO:0006654">
    <property type="term" value="P:phosphatidic acid biosynthetic process"/>
    <property type="evidence" value="ECO:0007669"/>
    <property type="project" value="TreeGrafter"/>
</dbReference>
<dbReference type="SUPFAM" id="SSF69593">
    <property type="entry name" value="Glycerol-3-phosphate (1)-acyltransferase"/>
    <property type="match status" value="1"/>
</dbReference>
<evidence type="ECO:0000256" key="6">
    <source>
        <dbReference type="SAM" id="Phobius"/>
    </source>
</evidence>
<keyword evidence="4" id="KW-0594">Phospholipid biosynthesis</keyword>
<reference evidence="8" key="1">
    <citation type="journal article" date="2020" name="Stud. Mycol.">
        <title>101 Dothideomycetes genomes: a test case for predicting lifestyles and emergence of pathogens.</title>
        <authorList>
            <person name="Haridas S."/>
            <person name="Albert R."/>
            <person name="Binder M."/>
            <person name="Bloem J."/>
            <person name="Labutti K."/>
            <person name="Salamov A."/>
            <person name="Andreopoulos B."/>
            <person name="Baker S."/>
            <person name="Barry K."/>
            <person name="Bills G."/>
            <person name="Bluhm B."/>
            <person name="Cannon C."/>
            <person name="Castanera R."/>
            <person name="Culley D."/>
            <person name="Daum C."/>
            <person name="Ezra D."/>
            <person name="Gonzalez J."/>
            <person name="Henrissat B."/>
            <person name="Kuo A."/>
            <person name="Liang C."/>
            <person name="Lipzen A."/>
            <person name="Lutzoni F."/>
            <person name="Magnuson J."/>
            <person name="Mondo S."/>
            <person name="Nolan M."/>
            <person name="Ohm R."/>
            <person name="Pangilinan J."/>
            <person name="Park H.-J."/>
            <person name="Ramirez L."/>
            <person name="Alfaro M."/>
            <person name="Sun H."/>
            <person name="Tritt A."/>
            <person name="Yoshinaga Y."/>
            <person name="Zwiers L.-H."/>
            <person name="Turgeon B."/>
            <person name="Goodwin S."/>
            <person name="Spatafora J."/>
            <person name="Crous P."/>
            <person name="Grigoriev I."/>
        </authorList>
    </citation>
    <scope>NUCLEOTIDE SEQUENCE</scope>
    <source>
        <strain evidence="8">CBS 113979</strain>
    </source>
</reference>
<keyword evidence="4" id="KW-0443">Lipid metabolism</keyword>
<name>A0A6G1H6Y9_9PEZI</name>
<feature type="transmembrane region" description="Helical" evidence="6">
    <location>
        <begin position="75"/>
        <end position="100"/>
    </location>
</feature>
<dbReference type="GO" id="GO:0016020">
    <property type="term" value="C:membrane"/>
    <property type="evidence" value="ECO:0007669"/>
    <property type="project" value="InterPro"/>
</dbReference>
<protein>
    <recommendedName>
        <fullName evidence="4">1-acyl-sn-glycerol-3-phosphate acyltransferase</fullName>
        <ecNumber evidence="4">2.3.1.51</ecNumber>
    </recommendedName>
</protein>
<dbReference type="NCBIfam" id="TIGR00530">
    <property type="entry name" value="AGP_acyltrn"/>
    <property type="match status" value="1"/>
</dbReference>
<feature type="domain" description="Phospholipid/glycerol acyltransferase" evidence="7">
    <location>
        <begin position="144"/>
        <end position="261"/>
    </location>
</feature>
<dbReference type="GO" id="GO:0003841">
    <property type="term" value="F:1-acylglycerol-3-phosphate O-acyltransferase activity"/>
    <property type="evidence" value="ECO:0007669"/>
    <property type="project" value="UniProtKB-UniRule"/>
</dbReference>
<dbReference type="CDD" id="cd07989">
    <property type="entry name" value="LPLAT_AGPAT-like"/>
    <property type="match status" value="1"/>
</dbReference>
<organism evidence="8 9">
    <name type="scientific">Aulographum hederae CBS 113979</name>
    <dbReference type="NCBI Taxonomy" id="1176131"/>
    <lineage>
        <taxon>Eukaryota</taxon>
        <taxon>Fungi</taxon>
        <taxon>Dikarya</taxon>
        <taxon>Ascomycota</taxon>
        <taxon>Pezizomycotina</taxon>
        <taxon>Dothideomycetes</taxon>
        <taxon>Pleosporomycetidae</taxon>
        <taxon>Aulographales</taxon>
        <taxon>Aulographaceae</taxon>
    </lineage>
</organism>
<dbReference type="EMBL" id="ML977147">
    <property type="protein sequence ID" value="KAF1988728.1"/>
    <property type="molecule type" value="Genomic_DNA"/>
</dbReference>
<evidence type="ECO:0000259" key="7">
    <source>
        <dbReference type="SMART" id="SM00563"/>
    </source>
</evidence>
<dbReference type="PANTHER" id="PTHR10434">
    <property type="entry name" value="1-ACYL-SN-GLYCEROL-3-PHOSPHATE ACYLTRANSFERASE"/>
    <property type="match status" value="1"/>
</dbReference>
<evidence type="ECO:0000256" key="2">
    <source>
        <dbReference type="ARBA" id="ARBA00022679"/>
    </source>
</evidence>
<feature type="transmembrane region" description="Helical" evidence="6">
    <location>
        <begin position="6"/>
        <end position="30"/>
    </location>
</feature>
<comment type="domain">
    <text evidence="4">The HXXXXD motif is essential for acyltransferase activity and may constitute the binding site for the phosphate moiety of the glycerol-3-phosphate.</text>
</comment>
<dbReference type="GO" id="GO:0005783">
    <property type="term" value="C:endoplasmic reticulum"/>
    <property type="evidence" value="ECO:0007669"/>
    <property type="project" value="TreeGrafter"/>
</dbReference>
<keyword evidence="4" id="KW-1208">Phospholipid metabolism</keyword>
<comment type="similarity">
    <text evidence="1 4">Belongs to the 1-acyl-sn-glycerol-3-phosphate acyltransferase family.</text>
</comment>